<dbReference type="SUPFAM" id="SSF53187">
    <property type="entry name" value="Zn-dependent exopeptidases"/>
    <property type="match status" value="1"/>
</dbReference>
<comment type="cofactor">
    <cofactor evidence="1">
        <name>Zn(2+)</name>
        <dbReference type="ChEBI" id="CHEBI:29105"/>
    </cofactor>
</comment>
<evidence type="ECO:0000259" key="4">
    <source>
        <dbReference type="Pfam" id="PF04389"/>
    </source>
</evidence>
<dbReference type="PANTHER" id="PTHR12147:SF26">
    <property type="entry name" value="PEPTIDASE M28 DOMAIN-CONTAINING PROTEIN"/>
    <property type="match status" value="1"/>
</dbReference>
<proteinExistence type="inferred from homology"/>
<feature type="domain" description="Peptidase M28" evidence="4">
    <location>
        <begin position="284"/>
        <end position="472"/>
    </location>
</feature>
<dbReference type="EMBL" id="KE346363">
    <property type="protein sequence ID" value="KJE91757.1"/>
    <property type="molecule type" value="Genomic_DNA"/>
</dbReference>
<protein>
    <recommendedName>
        <fullName evidence="4">Peptidase M28 domain-containing protein</fullName>
    </recommendedName>
</protein>
<dbReference type="STRING" id="595528.A0A0D2VN99"/>
<evidence type="ECO:0000313" key="6">
    <source>
        <dbReference type="Proteomes" id="UP000008743"/>
    </source>
</evidence>
<reference evidence="6" key="1">
    <citation type="submission" date="2011-02" db="EMBL/GenBank/DDBJ databases">
        <title>The Genome Sequence of Capsaspora owczarzaki ATCC 30864.</title>
        <authorList>
            <person name="Russ C."/>
            <person name="Cuomo C."/>
            <person name="Burger G."/>
            <person name="Gray M.W."/>
            <person name="Holland P.W.H."/>
            <person name="King N."/>
            <person name="Lang F.B.F."/>
            <person name="Roger A.J."/>
            <person name="Ruiz-Trillo I."/>
            <person name="Young S.K."/>
            <person name="Zeng Q."/>
            <person name="Gargeya S."/>
            <person name="Alvarado L."/>
            <person name="Berlin A."/>
            <person name="Chapman S.B."/>
            <person name="Chen Z."/>
            <person name="Freedman E."/>
            <person name="Gellesch M."/>
            <person name="Goldberg J."/>
            <person name="Griggs A."/>
            <person name="Gujja S."/>
            <person name="Heilman E."/>
            <person name="Heiman D."/>
            <person name="Howarth C."/>
            <person name="Mehta T."/>
            <person name="Neiman D."/>
            <person name="Pearson M."/>
            <person name="Roberts A."/>
            <person name="Saif S."/>
            <person name="Shea T."/>
            <person name="Shenoy N."/>
            <person name="Sisk P."/>
            <person name="Stolte C."/>
            <person name="Sykes S."/>
            <person name="White J."/>
            <person name="Yandava C."/>
            <person name="Haas B."/>
            <person name="Nusbaum C."/>
            <person name="Birren B."/>
        </authorList>
    </citation>
    <scope>NUCLEOTIDE SEQUENCE</scope>
    <source>
        <strain evidence="6">ATCC 30864</strain>
    </source>
</reference>
<sequence length="497" mass="52177">MTGRSVRATLAAAAAALCLACMLLATPARAVPAALLSQQDDASDSALLQRVILCSDMHAPLTNTPDTTAIRVYGSSPLSTLTVLVTRDPAALDVDGLRSAGCQSPTSVPLPAGHAAFLVNFWRVATVDKAIGLQALSKLAEIGGRATSLVGDAHLSLVTLPHENVLALEQLLVDAEKERLIVAPAVSTRLSEKLELVGAFAAPVTSDIVDRLDGERYLGHLAKLTGVEPFTLPATGSKEYTIKTRMSTTSDNALAADFLAAHCSALGLQVEFQTLKVSGKETRNVVCKHLGRVTPSKIVVVGAHFDSTSQSAATLAPGAVDNGSGTAGVMAIAEVIADVQFNHTIHLVFFTGEEQGLYGSQHYVDQAVKAKLDITCALIMDMIGYSDLYFGVMVEGTRDAPIQTLMTNVVANMKVYAPALDVSTSSNSFGSDHIPFQRANIPAILAIEQDDTDYPSYHRTTDTVSNVNEAQSIAILRGLTGTLISAAGVLNATISAI</sequence>
<dbReference type="eggNOG" id="KOG2195">
    <property type="taxonomic scope" value="Eukaryota"/>
</dbReference>
<dbReference type="AlphaFoldDB" id="A0A0D2VN99"/>
<evidence type="ECO:0000256" key="2">
    <source>
        <dbReference type="ARBA" id="ARBA00005634"/>
    </source>
</evidence>
<feature type="signal peptide" evidence="3">
    <location>
        <begin position="1"/>
        <end position="30"/>
    </location>
</feature>
<dbReference type="InParanoid" id="A0A0D2VN99"/>
<dbReference type="InterPro" id="IPR045175">
    <property type="entry name" value="M28_fam"/>
</dbReference>
<dbReference type="GO" id="GO:0008235">
    <property type="term" value="F:metalloexopeptidase activity"/>
    <property type="evidence" value="ECO:0007669"/>
    <property type="project" value="InterPro"/>
</dbReference>
<comment type="similarity">
    <text evidence="2">Belongs to the peptidase M28 family. M28B subfamily.</text>
</comment>
<dbReference type="PANTHER" id="PTHR12147">
    <property type="entry name" value="METALLOPEPTIDASE M28 FAMILY MEMBER"/>
    <property type="match status" value="1"/>
</dbReference>
<keyword evidence="6" id="KW-1185">Reference proteome</keyword>
<evidence type="ECO:0000256" key="1">
    <source>
        <dbReference type="ARBA" id="ARBA00001947"/>
    </source>
</evidence>
<name>A0A0D2VN99_CAPO3</name>
<feature type="chain" id="PRO_5002254367" description="Peptidase M28 domain-containing protein" evidence="3">
    <location>
        <begin position="31"/>
        <end position="497"/>
    </location>
</feature>
<dbReference type="PhylomeDB" id="A0A0D2VN99"/>
<dbReference type="GO" id="GO:0006508">
    <property type="term" value="P:proteolysis"/>
    <property type="evidence" value="ECO:0007669"/>
    <property type="project" value="InterPro"/>
</dbReference>
<accession>A0A0D2VN99</accession>
<dbReference type="InterPro" id="IPR007484">
    <property type="entry name" value="Peptidase_M28"/>
</dbReference>
<dbReference type="Pfam" id="PF04389">
    <property type="entry name" value="Peptidase_M28"/>
    <property type="match status" value="1"/>
</dbReference>
<gene>
    <name evidence="5" type="ORF">CAOG_008638</name>
</gene>
<dbReference type="RefSeq" id="XP_011270249.1">
    <property type="nucleotide sequence ID" value="XM_011271947.1"/>
</dbReference>
<dbReference type="OrthoDB" id="10013407at2759"/>
<evidence type="ECO:0000313" key="5">
    <source>
        <dbReference type="EMBL" id="KJE91757.1"/>
    </source>
</evidence>
<dbReference type="Gene3D" id="3.40.630.10">
    <property type="entry name" value="Zn peptidases"/>
    <property type="match status" value="1"/>
</dbReference>
<dbReference type="Proteomes" id="UP000008743">
    <property type="component" value="Unassembled WGS sequence"/>
</dbReference>
<evidence type="ECO:0000256" key="3">
    <source>
        <dbReference type="SAM" id="SignalP"/>
    </source>
</evidence>
<keyword evidence="3" id="KW-0732">Signal</keyword>
<organism evidence="5 6">
    <name type="scientific">Capsaspora owczarzaki (strain ATCC 30864)</name>
    <dbReference type="NCBI Taxonomy" id="595528"/>
    <lineage>
        <taxon>Eukaryota</taxon>
        <taxon>Filasterea</taxon>
        <taxon>Capsaspora</taxon>
    </lineage>
</organism>